<dbReference type="EMBL" id="JARBDR010000246">
    <property type="protein sequence ID" value="KAJ8317424.1"/>
    <property type="molecule type" value="Genomic_DNA"/>
</dbReference>
<keyword evidence="6 9" id="KW-1133">Transmembrane helix</keyword>
<evidence type="ECO:0000313" key="11">
    <source>
        <dbReference type="EMBL" id="KAJ8317424.1"/>
    </source>
</evidence>
<proteinExistence type="inferred from homology"/>
<evidence type="ECO:0000256" key="5">
    <source>
        <dbReference type="ARBA" id="ARBA00022692"/>
    </source>
</evidence>
<feature type="region of interest" description="Disordered" evidence="8">
    <location>
        <begin position="74"/>
        <end position="93"/>
    </location>
</feature>
<comment type="caution">
    <text evidence="11">The sequence shown here is derived from an EMBL/GenBank/DDBJ whole genome shotgun (WGS) entry which is preliminary data.</text>
</comment>
<evidence type="ECO:0000256" key="3">
    <source>
        <dbReference type="ARBA" id="ARBA00022449"/>
    </source>
</evidence>
<evidence type="ECO:0000259" key="10">
    <source>
        <dbReference type="Pfam" id="PF01699"/>
    </source>
</evidence>
<keyword evidence="4" id="KW-0106">Calcium</keyword>
<protein>
    <recommendedName>
        <fullName evidence="10">Sodium/calcium exchanger membrane region domain-containing protein</fullName>
    </recommendedName>
</protein>
<dbReference type="Pfam" id="PF01699">
    <property type="entry name" value="Na_Ca_ex"/>
    <property type="match status" value="1"/>
</dbReference>
<dbReference type="Gene3D" id="1.20.1420.30">
    <property type="entry name" value="NCX, central ion-binding region"/>
    <property type="match status" value="1"/>
</dbReference>
<name>A0ABQ9FJG1_TEGGR</name>
<keyword evidence="4" id="KW-0813">Transport</keyword>
<feature type="non-terminal residue" evidence="11">
    <location>
        <position position="373"/>
    </location>
</feature>
<evidence type="ECO:0000313" key="12">
    <source>
        <dbReference type="Proteomes" id="UP001217089"/>
    </source>
</evidence>
<keyword evidence="7 9" id="KW-0472">Membrane</keyword>
<keyword evidence="12" id="KW-1185">Reference proteome</keyword>
<gene>
    <name evidence="11" type="ORF">KUTeg_005328</name>
</gene>
<evidence type="ECO:0000256" key="9">
    <source>
        <dbReference type="SAM" id="Phobius"/>
    </source>
</evidence>
<feature type="transmembrane region" description="Helical" evidence="9">
    <location>
        <begin position="327"/>
        <end position="347"/>
    </location>
</feature>
<feature type="domain" description="Sodium/calcium exchanger membrane region" evidence="10">
    <location>
        <begin position="220"/>
        <end position="369"/>
    </location>
</feature>
<keyword evidence="3" id="KW-0050">Antiport</keyword>
<comment type="similarity">
    <text evidence="2">Belongs to the Ca(2+):cation antiporter (CaCA) (TC 2.A.19) family. SLC24A subfamily.</text>
</comment>
<dbReference type="PANTHER" id="PTHR10846:SF73">
    <property type="entry name" value="SODIUM_CALCIUM EXCHANGER MEMBRANE REGION DOMAIN-CONTAINING PROTEIN"/>
    <property type="match status" value="1"/>
</dbReference>
<feature type="transmembrane region" description="Helical" evidence="9">
    <location>
        <begin position="188"/>
        <end position="208"/>
    </location>
</feature>
<dbReference type="PANTHER" id="PTHR10846">
    <property type="entry name" value="SODIUM/POTASSIUM/CALCIUM EXCHANGER"/>
    <property type="match status" value="1"/>
</dbReference>
<evidence type="ECO:0000256" key="2">
    <source>
        <dbReference type="ARBA" id="ARBA00005364"/>
    </source>
</evidence>
<comment type="subcellular location">
    <subcellularLocation>
        <location evidence="1">Membrane</location>
        <topology evidence="1">Multi-pass membrane protein</topology>
    </subcellularLocation>
</comment>
<keyword evidence="4" id="KW-0406">Ion transport</keyword>
<dbReference type="Proteomes" id="UP001217089">
    <property type="component" value="Unassembled WGS sequence"/>
</dbReference>
<evidence type="ECO:0000256" key="7">
    <source>
        <dbReference type="ARBA" id="ARBA00023136"/>
    </source>
</evidence>
<dbReference type="InterPro" id="IPR004481">
    <property type="entry name" value="K/Na/Ca-exchanger"/>
</dbReference>
<reference evidence="11 12" key="1">
    <citation type="submission" date="2022-12" db="EMBL/GenBank/DDBJ databases">
        <title>Chromosome-level genome of Tegillarca granosa.</title>
        <authorList>
            <person name="Kim J."/>
        </authorList>
    </citation>
    <scope>NUCLEOTIDE SEQUENCE [LARGE SCALE GENOMIC DNA]</scope>
    <source>
        <strain evidence="11">Teg-2019</strain>
        <tissue evidence="11">Adductor muscle</tissue>
    </source>
</reference>
<evidence type="ECO:0000256" key="4">
    <source>
        <dbReference type="ARBA" id="ARBA00022568"/>
    </source>
</evidence>
<dbReference type="InterPro" id="IPR044880">
    <property type="entry name" value="NCX_ion-bd_dom_sf"/>
</dbReference>
<organism evidence="11 12">
    <name type="scientific">Tegillarca granosa</name>
    <name type="common">Malaysian cockle</name>
    <name type="synonym">Anadara granosa</name>
    <dbReference type="NCBI Taxonomy" id="220873"/>
    <lineage>
        <taxon>Eukaryota</taxon>
        <taxon>Metazoa</taxon>
        <taxon>Spiralia</taxon>
        <taxon>Lophotrochozoa</taxon>
        <taxon>Mollusca</taxon>
        <taxon>Bivalvia</taxon>
        <taxon>Autobranchia</taxon>
        <taxon>Pteriomorphia</taxon>
        <taxon>Arcoida</taxon>
        <taxon>Arcoidea</taxon>
        <taxon>Arcidae</taxon>
        <taxon>Tegillarca</taxon>
    </lineage>
</organism>
<feature type="transmembrane region" description="Helical" evidence="9">
    <location>
        <begin position="354"/>
        <end position="371"/>
    </location>
</feature>
<sequence>MKKKTRWLFCLIKKENQVTVLSHQERKPGDFCLIKKENQLTILSHHERKPGDCCLIKKENQVTVLSHHERKPDGWEVELHRDPADSDYDSDEDTAEDSLLQRAAIGDVYQNEGPESVFDSPFNSVIIRTRIMYQNEGPESVFDSPFNSVIIFINMKSQIIYQNEESGSVFDIYQHEEPESVFARPSVIWLQILWFISLPLKLLLYISVPDCRHKRWRKLYIITFIMCLVWLSAFSYIMVWMITIIGFTLNIPDTIMGLTFIAFGVSLPDVIASVIVVRDGLGDMAVSNAVGSNVFDILICLGVPWLFKTTMLNDGKPVQVYSEGLLYSSMTLLLTVVFLVVATHLNGWRLTKKYGVILMIVYLLFTVLTSLPQ</sequence>
<feature type="compositionally biased region" description="Basic and acidic residues" evidence="8">
    <location>
        <begin position="74"/>
        <end position="84"/>
    </location>
</feature>
<dbReference type="InterPro" id="IPR004837">
    <property type="entry name" value="NaCa_Exmemb"/>
</dbReference>
<feature type="transmembrane region" description="Helical" evidence="9">
    <location>
        <begin position="289"/>
        <end position="307"/>
    </location>
</feature>
<evidence type="ECO:0000256" key="1">
    <source>
        <dbReference type="ARBA" id="ARBA00004141"/>
    </source>
</evidence>
<evidence type="ECO:0000256" key="8">
    <source>
        <dbReference type="SAM" id="MobiDB-lite"/>
    </source>
</evidence>
<accession>A0ABQ9FJG1</accession>
<evidence type="ECO:0000256" key="6">
    <source>
        <dbReference type="ARBA" id="ARBA00022989"/>
    </source>
</evidence>
<keyword evidence="4" id="KW-0109">Calcium transport</keyword>
<feature type="transmembrane region" description="Helical" evidence="9">
    <location>
        <begin position="255"/>
        <end position="277"/>
    </location>
</feature>
<keyword evidence="5 9" id="KW-0812">Transmembrane</keyword>
<feature type="transmembrane region" description="Helical" evidence="9">
    <location>
        <begin position="220"/>
        <end position="249"/>
    </location>
</feature>